<dbReference type="RefSeq" id="WP_064801019.1">
    <property type="nucleotide sequence ID" value="NZ_CP016022.1"/>
</dbReference>
<keyword evidence="2" id="KW-1185">Reference proteome</keyword>
<sequence>MAKLKEQIERLVGDLRQITKWGRMADFASANGLPITRTWAPFIVAIFERYTNDADLLKVVEKLRQFYVQQLLAADRVVTFFHPHEHEKSLYDRAVNAQPSESAAQKHFPALVPEAQAKDHVPQMPTLVGRLVSANKRVALFYLSGRYVEERDKYKRDEVNAAVQEAFQDYDEFIAVKLKFKQCMDSVIVHPDGSVQMRMDLPTLTNADYAEICIKSLLKSFHADFSGADGSSLIGGRVNLFKAIGSIYRTSGLGRVSELGFETPTDSVKVEKMRGKSSDLREELYHKAGKVGLKNLAEIVPYRLSVRFPPSVGKHPVELSLPGSFRELAKPSQRLEVASVSGCVNEKDFEAAVQTLLGHV</sequence>
<evidence type="ECO:0000313" key="2">
    <source>
        <dbReference type="Proteomes" id="UP000078572"/>
    </source>
</evidence>
<proteinExistence type="predicted"/>
<organism evidence="1 2">
    <name type="scientific">Ralstonia insidiosa</name>
    <dbReference type="NCBI Taxonomy" id="190721"/>
    <lineage>
        <taxon>Bacteria</taxon>
        <taxon>Pseudomonadati</taxon>
        <taxon>Pseudomonadota</taxon>
        <taxon>Betaproteobacteria</taxon>
        <taxon>Burkholderiales</taxon>
        <taxon>Burkholderiaceae</taxon>
        <taxon>Ralstonia</taxon>
    </lineage>
</organism>
<protein>
    <submittedName>
        <fullName evidence="1">Uncharacterized protein</fullName>
    </submittedName>
</protein>
<dbReference type="OrthoDB" id="8442700at2"/>
<dbReference type="Proteomes" id="UP000078572">
    <property type="component" value="Chromosome 1"/>
</dbReference>
<evidence type="ECO:0000313" key="1">
    <source>
        <dbReference type="EMBL" id="ANJ70967.1"/>
    </source>
</evidence>
<gene>
    <name evidence="1" type="ORF">A9Y76_00020</name>
</gene>
<accession>A0A191ZSA1</accession>
<dbReference type="EMBL" id="CP016022">
    <property type="protein sequence ID" value="ANJ70967.1"/>
    <property type="molecule type" value="Genomic_DNA"/>
</dbReference>
<reference evidence="2" key="1">
    <citation type="submission" date="2016-06" db="EMBL/GenBank/DDBJ databases">
        <authorList>
            <person name="Xu Y."/>
            <person name="Nagy A."/>
            <person name="Yan X."/>
            <person name="Kim S.W."/>
            <person name="Haley B."/>
            <person name="Liu N.T."/>
            <person name="Nou X."/>
        </authorList>
    </citation>
    <scope>NUCLEOTIDE SEQUENCE [LARGE SCALE GENOMIC DNA]</scope>
    <source>
        <strain evidence="2">ATCC 49129</strain>
    </source>
</reference>
<dbReference type="AlphaFoldDB" id="A0A191ZSA1"/>
<name>A0A191ZSA1_9RALS</name>
<dbReference type="GeneID" id="61524388"/>